<feature type="transmembrane region" description="Helical" evidence="9">
    <location>
        <begin position="45"/>
        <end position="61"/>
    </location>
</feature>
<protein>
    <recommendedName>
        <fullName evidence="2">histidine kinase</fullName>
        <ecNumber evidence="2">2.7.13.3</ecNumber>
    </recommendedName>
</protein>
<feature type="transmembrane region" description="Helical" evidence="9">
    <location>
        <begin position="144"/>
        <end position="163"/>
    </location>
</feature>
<feature type="transmembrane region" description="Helical" evidence="9">
    <location>
        <begin position="114"/>
        <end position="132"/>
    </location>
</feature>
<dbReference type="GO" id="GO:0016020">
    <property type="term" value="C:membrane"/>
    <property type="evidence" value="ECO:0007669"/>
    <property type="project" value="InterPro"/>
</dbReference>
<evidence type="ECO:0000313" key="12">
    <source>
        <dbReference type="Proteomes" id="UP000249890"/>
    </source>
</evidence>
<keyword evidence="4" id="KW-0808">Transferase</keyword>
<dbReference type="PROSITE" id="PS50109">
    <property type="entry name" value="HIS_KIN"/>
    <property type="match status" value="1"/>
</dbReference>
<evidence type="ECO:0000259" key="10">
    <source>
        <dbReference type="PROSITE" id="PS50109"/>
    </source>
</evidence>
<name>A0A2Z2KMB4_9BACL</name>
<dbReference type="EMBL" id="CP021780">
    <property type="protein sequence ID" value="ASA22292.1"/>
    <property type="molecule type" value="Genomic_DNA"/>
</dbReference>
<dbReference type="InterPro" id="IPR003594">
    <property type="entry name" value="HATPase_dom"/>
</dbReference>
<dbReference type="PANTHER" id="PTHR24421:SF10">
    <property type="entry name" value="NITRATE_NITRITE SENSOR PROTEIN NARQ"/>
    <property type="match status" value="1"/>
</dbReference>
<dbReference type="OrthoDB" id="9781904at2"/>
<evidence type="ECO:0000256" key="3">
    <source>
        <dbReference type="ARBA" id="ARBA00022553"/>
    </source>
</evidence>
<keyword evidence="5" id="KW-0547">Nucleotide-binding</keyword>
<feature type="transmembrane region" description="Helical" evidence="9">
    <location>
        <begin position="73"/>
        <end position="94"/>
    </location>
</feature>
<dbReference type="PANTHER" id="PTHR24421">
    <property type="entry name" value="NITRATE/NITRITE SENSOR PROTEIN NARX-RELATED"/>
    <property type="match status" value="1"/>
</dbReference>
<evidence type="ECO:0000256" key="6">
    <source>
        <dbReference type="ARBA" id="ARBA00022777"/>
    </source>
</evidence>
<proteinExistence type="predicted"/>
<sequence length="390" mass="44273">MCGFMNISTVHTLSNTKVSRLFFYGLACSYVVLLLLYFVLSQYKGFMVVTFLIGLYFLRHSKRVLNHPEYHPIVAVSPIVEIVLLFLLFLGSGTEIESIVFVLFIADLLLHYKSWYAFPFAYGGYLAYIFLWSPGGEDLWRNMFHILSYSFLVIPIWSTKLLLNQRDMNLRLNESLIQEARTREEMAALKERTRIAEEVHDTVGHTLTTAIVALEGAQLLFDRKPEESLRKILIAREQLKQGLGNIRQVVKTLKAKEGTIGDLGLKEGIQKIMTDTEKQTGVQFILHYEEVTHLISLQKYVMINFIKESITNALKHGKASAIEISVLEQQDTIHIMVKDNGIGSDSFIYGFGLKSMEERIEAIGGQLSVQSEPMKGFALHVRMPVARGDG</sequence>
<feature type="domain" description="Histidine kinase" evidence="10">
    <location>
        <begin position="202"/>
        <end position="387"/>
    </location>
</feature>
<evidence type="ECO:0000256" key="8">
    <source>
        <dbReference type="ARBA" id="ARBA00023012"/>
    </source>
</evidence>
<dbReference type="Gene3D" id="3.30.565.10">
    <property type="entry name" value="Histidine kinase-like ATPase, C-terminal domain"/>
    <property type="match status" value="1"/>
</dbReference>
<dbReference type="AlphaFoldDB" id="A0A2Z2KMB4"/>
<dbReference type="Pfam" id="PF02518">
    <property type="entry name" value="HATPase_c"/>
    <property type="match status" value="1"/>
</dbReference>
<dbReference type="CDD" id="cd16917">
    <property type="entry name" value="HATPase_UhpB-NarQ-NarX-like"/>
    <property type="match status" value="1"/>
</dbReference>
<keyword evidence="7" id="KW-0067">ATP-binding</keyword>
<keyword evidence="12" id="KW-1185">Reference proteome</keyword>
<evidence type="ECO:0000256" key="9">
    <source>
        <dbReference type="SAM" id="Phobius"/>
    </source>
</evidence>
<evidence type="ECO:0000256" key="1">
    <source>
        <dbReference type="ARBA" id="ARBA00000085"/>
    </source>
</evidence>
<dbReference type="InterPro" id="IPR005467">
    <property type="entry name" value="His_kinase_dom"/>
</dbReference>
<dbReference type="InterPro" id="IPR036890">
    <property type="entry name" value="HATPase_C_sf"/>
</dbReference>
<dbReference type="Pfam" id="PF07730">
    <property type="entry name" value="HisKA_3"/>
    <property type="match status" value="1"/>
</dbReference>
<keyword evidence="9" id="KW-0472">Membrane</keyword>
<keyword evidence="9" id="KW-1133">Transmembrane helix</keyword>
<evidence type="ECO:0000256" key="7">
    <source>
        <dbReference type="ARBA" id="ARBA00022840"/>
    </source>
</evidence>
<keyword evidence="9" id="KW-0812">Transmembrane</keyword>
<dbReference type="Proteomes" id="UP000249890">
    <property type="component" value="Chromosome"/>
</dbReference>
<gene>
    <name evidence="11" type="ORF">B9T62_16760</name>
</gene>
<keyword evidence="3" id="KW-0597">Phosphoprotein</keyword>
<keyword evidence="6" id="KW-0418">Kinase</keyword>
<dbReference type="InterPro" id="IPR011712">
    <property type="entry name" value="Sig_transdc_His_kin_sub3_dim/P"/>
</dbReference>
<keyword evidence="8" id="KW-0902">Two-component regulatory system</keyword>
<dbReference type="KEGG" id="pdh:B9T62_16760"/>
<evidence type="ECO:0000256" key="4">
    <source>
        <dbReference type="ARBA" id="ARBA00022679"/>
    </source>
</evidence>
<evidence type="ECO:0000256" key="2">
    <source>
        <dbReference type="ARBA" id="ARBA00012438"/>
    </source>
</evidence>
<feature type="transmembrane region" description="Helical" evidence="9">
    <location>
        <begin position="21"/>
        <end position="39"/>
    </location>
</feature>
<evidence type="ECO:0000256" key="5">
    <source>
        <dbReference type="ARBA" id="ARBA00022741"/>
    </source>
</evidence>
<organism evidence="11 12">
    <name type="scientific">Paenibacillus donghaensis</name>
    <dbReference type="NCBI Taxonomy" id="414771"/>
    <lineage>
        <taxon>Bacteria</taxon>
        <taxon>Bacillati</taxon>
        <taxon>Bacillota</taxon>
        <taxon>Bacilli</taxon>
        <taxon>Bacillales</taxon>
        <taxon>Paenibacillaceae</taxon>
        <taxon>Paenibacillus</taxon>
    </lineage>
</organism>
<dbReference type="SUPFAM" id="SSF55874">
    <property type="entry name" value="ATPase domain of HSP90 chaperone/DNA topoisomerase II/histidine kinase"/>
    <property type="match status" value="1"/>
</dbReference>
<dbReference type="GO" id="GO:0005524">
    <property type="term" value="F:ATP binding"/>
    <property type="evidence" value="ECO:0007669"/>
    <property type="project" value="UniProtKB-KW"/>
</dbReference>
<comment type="catalytic activity">
    <reaction evidence="1">
        <text>ATP + protein L-histidine = ADP + protein N-phospho-L-histidine.</text>
        <dbReference type="EC" id="2.7.13.3"/>
    </reaction>
</comment>
<accession>A0A2Z2KMB4</accession>
<dbReference type="GO" id="GO:0000155">
    <property type="term" value="F:phosphorelay sensor kinase activity"/>
    <property type="evidence" value="ECO:0007669"/>
    <property type="project" value="InterPro"/>
</dbReference>
<evidence type="ECO:0000313" key="11">
    <source>
        <dbReference type="EMBL" id="ASA22292.1"/>
    </source>
</evidence>
<reference evidence="11 12" key="1">
    <citation type="submission" date="2017-06" db="EMBL/GenBank/DDBJ databases">
        <title>Complete genome sequence of Paenibacillus donghaensis KCTC 13049T isolated from East Sea sediment, South Korea.</title>
        <authorList>
            <person name="Jung B.K."/>
            <person name="Hong S.-J."/>
            <person name="Shin J.-H."/>
        </authorList>
    </citation>
    <scope>NUCLEOTIDE SEQUENCE [LARGE SCALE GENOMIC DNA]</scope>
    <source>
        <strain evidence="11 12">KCTC 13049</strain>
    </source>
</reference>
<dbReference type="GO" id="GO:0046983">
    <property type="term" value="F:protein dimerization activity"/>
    <property type="evidence" value="ECO:0007669"/>
    <property type="project" value="InterPro"/>
</dbReference>
<dbReference type="EC" id="2.7.13.3" evidence="2"/>
<dbReference type="InterPro" id="IPR050482">
    <property type="entry name" value="Sensor_HK_TwoCompSys"/>
</dbReference>
<dbReference type="Gene3D" id="1.20.5.1930">
    <property type="match status" value="1"/>
</dbReference>